<comment type="subcellular location">
    <subcellularLocation>
        <location evidence="1">Cell membrane</location>
        <topology evidence="1">Multi-pass membrane protein</topology>
    </subcellularLocation>
</comment>
<feature type="transmembrane region" description="Helical" evidence="7">
    <location>
        <begin position="73"/>
        <end position="101"/>
    </location>
</feature>
<keyword evidence="10" id="KW-1185">Reference proteome</keyword>
<feature type="transmembrane region" description="Helical" evidence="7">
    <location>
        <begin position="43"/>
        <end position="61"/>
    </location>
</feature>
<proteinExistence type="predicted"/>
<keyword evidence="4 7" id="KW-0812">Transmembrane</keyword>
<dbReference type="InterPro" id="IPR002751">
    <property type="entry name" value="CbiM/NikMN"/>
</dbReference>
<evidence type="ECO:0000256" key="1">
    <source>
        <dbReference type="ARBA" id="ARBA00004651"/>
    </source>
</evidence>
<evidence type="ECO:0000256" key="3">
    <source>
        <dbReference type="ARBA" id="ARBA00022475"/>
    </source>
</evidence>
<protein>
    <submittedName>
        <fullName evidence="9">Energy-coupling factor ABC transporter permease</fullName>
    </submittedName>
</protein>
<keyword evidence="6 7" id="KW-0472">Membrane</keyword>
<gene>
    <name evidence="9" type="ORF">H8S07_06735</name>
</gene>
<name>A0ABR7EUE3_9FIRM</name>
<accession>A0ABR7EUE3</accession>
<feature type="transmembrane region" description="Helical" evidence="7">
    <location>
        <begin position="318"/>
        <end position="339"/>
    </location>
</feature>
<keyword evidence="3" id="KW-1003">Cell membrane</keyword>
<dbReference type="InterPro" id="IPR025937">
    <property type="entry name" value="PDGLE_dom"/>
</dbReference>
<dbReference type="PANTHER" id="PTHR34229">
    <property type="entry name" value="METAL TRANSPORT PROTEIN HI_1621-RELATED"/>
    <property type="match status" value="1"/>
</dbReference>
<keyword evidence="2" id="KW-0813">Transport</keyword>
<reference evidence="9 10" key="1">
    <citation type="submission" date="2020-08" db="EMBL/GenBank/DDBJ databases">
        <title>Genome public.</title>
        <authorList>
            <person name="Liu C."/>
            <person name="Sun Q."/>
        </authorList>
    </citation>
    <scope>NUCLEOTIDE SEQUENCE [LARGE SCALE GENOMIC DNA]</scope>
    <source>
        <strain evidence="9 10">NSJ-36</strain>
    </source>
</reference>
<dbReference type="Pfam" id="PF01891">
    <property type="entry name" value="CbiM"/>
    <property type="match status" value="1"/>
</dbReference>
<organism evidence="9 10">
    <name type="scientific">Dorea hominis</name>
    <dbReference type="NCBI Taxonomy" id="2763040"/>
    <lineage>
        <taxon>Bacteria</taxon>
        <taxon>Bacillati</taxon>
        <taxon>Bacillota</taxon>
        <taxon>Clostridia</taxon>
        <taxon>Lachnospirales</taxon>
        <taxon>Lachnospiraceae</taxon>
        <taxon>Dorea</taxon>
    </lineage>
</organism>
<sequence>MHMSDALLSPAVGGAMYAVSAVSIAYAVQKVKKDDLGEKNLPMMAVAGAFTFAAQMINFTIPGTGSSGHIGGGILLAGLLGGTPAVVTLTAVLLIQCLFFADGGLLALGANIFNMGVIPCLFVCPLIFRPILRKGVTHKRIMIASVVSCVVGLQLGAFCVVLQTLASGVTELPFHTFVLLMQPIHLAIGFVEGIITAGILNFVYQMRPEILTDVLERLEKPAERIRYIEESDKGRSDSVSAKKVILLFAVLAILVGGGLSLYASANPDGLEWSVEKTAGMAELKEQGSVQKTLGAIQQKISILPDYDFKDGRGKGTSFAGVAGAGITCLLIGAAGWGISRAKRTKNTGKEKARK</sequence>
<evidence type="ECO:0000256" key="2">
    <source>
        <dbReference type="ARBA" id="ARBA00022448"/>
    </source>
</evidence>
<evidence type="ECO:0000259" key="8">
    <source>
        <dbReference type="Pfam" id="PF13190"/>
    </source>
</evidence>
<feature type="domain" description="PDGLE" evidence="8">
    <location>
        <begin position="242"/>
        <end position="339"/>
    </location>
</feature>
<feature type="transmembrane region" description="Helical" evidence="7">
    <location>
        <begin position="184"/>
        <end position="204"/>
    </location>
</feature>
<comment type="caution">
    <text evidence="9">The sequence shown here is derived from an EMBL/GenBank/DDBJ whole genome shotgun (WGS) entry which is preliminary data.</text>
</comment>
<feature type="transmembrane region" description="Helical" evidence="7">
    <location>
        <begin position="140"/>
        <end position="164"/>
    </location>
</feature>
<feature type="transmembrane region" description="Helical" evidence="7">
    <location>
        <begin position="107"/>
        <end position="128"/>
    </location>
</feature>
<dbReference type="Proteomes" id="UP000647235">
    <property type="component" value="Unassembled WGS sequence"/>
</dbReference>
<keyword evidence="5 7" id="KW-1133">Transmembrane helix</keyword>
<dbReference type="Gene3D" id="1.10.1760.20">
    <property type="match status" value="1"/>
</dbReference>
<feature type="transmembrane region" description="Helical" evidence="7">
    <location>
        <begin position="244"/>
        <end position="263"/>
    </location>
</feature>
<evidence type="ECO:0000313" key="10">
    <source>
        <dbReference type="Proteomes" id="UP000647235"/>
    </source>
</evidence>
<dbReference type="EMBL" id="JACOOY010000007">
    <property type="protein sequence ID" value="MBC5664973.1"/>
    <property type="molecule type" value="Genomic_DNA"/>
</dbReference>
<evidence type="ECO:0000256" key="4">
    <source>
        <dbReference type="ARBA" id="ARBA00022692"/>
    </source>
</evidence>
<evidence type="ECO:0000256" key="6">
    <source>
        <dbReference type="ARBA" id="ARBA00023136"/>
    </source>
</evidence>
<evidence type="ECO:0000256" key="7">
    <source>
        <dbReference type="SAM" id="Phobius"/>
    </source>
</evidence>
<dbReference type="RefSeq" id="WP_186855723.1">
    <property type="nucleotide sequence ID" value="NZ_JACOOY010000007.1"/>
</dbReference>
<evidence type="ECO:0000256" key="5">
    <source>
        <dbReference type="ARBA" id="ARBA00022989"/>
    </source>
</evidence>
<evidence type="ECO:0000313" key="9">
    <source>
        <dbReference type="EMBL" id="MBC5664973.1"/>
    </source>
</evidence>
<dbReference type="PANTHER" id="PTHR34229:SF1">
    <property type="entry name" value="METAL TRANSPORT PROTEIN HI_1621-RELATED"/>
    <property type="match status" value="1"/>
</dbReference>
<dbReference type="Pfam" id="PF13190">
    <property type="entry name" value="PDGLE"/>
    <property type="match status" value="1"/>
</dbReference>